<evidence type="ECO:0008006" key="3">
    <source>
        <dbReference type="Google" id="ProtNLM"/>
    </source>
</evidence>
<protein>
    <recommendedName>
        <fullName evidence="3">CipC protein</fullName>
    </recommendedName>
</protein>
<gene>
    <name evidence="1" type="ORF">H0H81_007981</name>
</gene>
<accession>A0A9P7GKA4</accession>
<comment type="caution">
    <text evidence="1">The sequence shown here is derived from an EMBL/GenBank/DDBJ whole genome shotgun (WGS) entry which is preliminary data.</text>
</comment>
<keyword evidence="2" id="KW-1185">Reference proteome</keyword>
<dbReference type="EMBL" id="JABCKI010000217">
    <property type="protein sequence ID" value="KAG5651638.1"/>
    <property type="molecule type" value="Genomic_DNA"/>
</dbReference>
<sequence length="78" mass="8633">MIAGAASYEAARAYEQHCAANGNPGTHAEAKEIFAGFAGAFVDRLVETKGMDYIDRKKVEHHARECAHDQLQDSYNDY</sequence>
<evidence type="ECO:0000313" key="2">
    <source>
        <dbReference type="Proteomes" id="UP000717328"/>
    </source>
</evidence>
<dbReference type="Pfam" id="PF12585">
    <property type="entry name" value="DUF3759"/>
    <property type="match status" value="1"/>
</dbReference>
<evidence type="ECO:0000313" key="1">
    <source>
        <dbReference type="EMBL" id="KAG5651638.1"/>
    </source>
</evidence>
<dbReference type="AlphaFoldDB" id="A0A9P7GKA4"/>
<dbReference type="OrthoDB" id="9895617at2759"/>
<dbReference type="PANTHER" id="PTHR37450:SF1">
    <property type="entry name" value="CIPC PROTEIN"/>
    <property type="match status" value="1"/>
</dbReference>
<reference evidence="1" key="2">
    <citation type="submission" date="2021-10" db="EMBL/GenBank/DDBJ databases">
        <title>Phylogenomics reveals ancestral predisposition of the termite-cultivated fungus Termitomyces towards a domesticated lifestyle.</title>
        <authorList>
            <person name="Auxier B."/>
            <person name="Grum-Grzhimaylo A."/>
            <person name="Cardenas M.E."/>
            <person name="Lodge J.D."/>
            <person name="Laessoe T."/>
            <person name="Pedersen O."/>
            <person name="Smith M.E."/>
            <person name="Kuyper T.W."/>
            <person name="Franco-Molano E.A."/>
            <person name="Baroni T.J."/>
            <person name="Aanen D.K."/>
        </authorList>
    </citation>
    <scope>NUCLEOTIDE SEQUENCE</scope>
    <source>
        <strain evidence="1">D49</strain>
    </source>
</reference>
<organism evidence="1 2">
    <name type="scientific">Sphagnurus paluster</name>
    <dbReference type="NCBI Taxonomy" id="117069"/>
    <lineage>
        <taxon>Eukaryota</taxon>
        <taxon>Fungi</taxon>
        <taxon>Dikarya</taxon>
        <taxon>Basidiomycota</taxon>
        <taxon>Agaricomycotina</taxon>
        <taxon>Agaricomycetes</taxon>
        <taxon>Agaricomycetidae</taxon>
        <taxon>Agaricales</taxon>
        <taxon>Tricholomatineae</taxon>
        <taxon>Lyophyllaceae</taxon>
        <taxon>Sphagnurus</taxon>
    </lineage>
</organism>
<reference evidence="1" key="1">
    <citation type="submission" date="2021-02" db="EMBL/GenBank/DDBJ databases">
        <authorList>
            <person name="Nieuwenhuis M."/>
            <person name="Van De Peppel L.J.J."/>
        </authorList>
    </citation>
    <scope>NUCLEOTIDE SEQUENCE</scope>
    <source>
        <strain evidence="1">D49</strain>
    </source>
</reference>
<dbReference type="Proteomes" id="UP000717328">
    <property type="component" value="Unassembled WGS sequence"/>
</dbReference>
<name>A0A9P7GKA4_9AGAR</name>
<dbReference type="InterPro" id="IPR022234">
    <property type="entry name" value="DUF3759"/>
</dbReference>
<proteinExistence type="predicted"/>
<dbReference type="PANTHER" id="PTHR37450">
    <property type="entry name" value="CIPC PROTEIN"/>
    <property type="match status" value="1"/>
</dbReference>